<comment type="caution">
    <text evidence="2">The sequence shown here is derived from an EMBL/GenBank/DDBJ whole genome shotgun (WGS) entry which is preliminary data.</text>
</comment>
<keyword evidence="3" id="KW-1185">Reference proteome</keyword>
<keyword evidence="1" id="KW-0472">Membrane</keyword>
<keyword evidence="1" id="KW-1133">Transmembrane helix</keyword>
<reference evidence="3" key="1">
    <citation type="journal article" date="2019" name="Int. J. Syst. Evol. Microbiol.">
        <title>The Global Catalogue of Microorganisms (GCM) 10K type strain sequencing project: providing services to taxonomists for standard genome sequencing and annotation.</title>
        <authorList>
            <consortium name="The Broad Institute Genomics Platform"/>
            <consortium name="The Broad Institute Genome Sequencing Center for Infectious Disease"/>
            <person name="Wu L."/>
            <person name="Ma J."/>
        </authorList>
    </citation>
    <scope>NUCLEOTIDE SEQUENCE [LARGE SCALE GENOMIC DNA]</scope>
    <source>
        <strain evidence="3">CGMCC 1.12151</strain>
    </source>
</reference>
<feature type="transmembrane region" description="Helical" evidence="1">
    <location>
        <begin position="15"/>
        <end position="37"/>
    </location>
</feature>
<organism evidence="2 3">
    <name type="scientific">Planococcus dechangensis</name>
    <dbReference type="NCBI Taxonomy" id="1176255"/>
    <lineage>
        <taxon>Bacteria</taxon>
        <taxon>Bacillati</taxon>
        <taxon>Bacillota</taxon>
        <taxon>Bacilli</taxon>
        <taxon>Bacillales</taxon>
        <taxon>Caryophanaceae</taxon>
        <taxon>Planococcus</taxon>
    </lineage>
</organism>
<evidence type="ECO:0000313" key="3">
    <source>
        <dbReference type="Proteomes" id="UP001595932"/>
    </source>
</evidence>
<feature type="transmembrane region" description="Helical" evidence="1">
    <location>
        <begin position="211"/>
        <end position="236"/>
    </location>
</feature>
<dbReference type="RefSeq" id="WP_377279255.1">
    <property type="nucleotide sequence ID" value="NZ_JBHSGL010000005.1"/>
</dbReference>
<name>A0ABV9MDN4_9BACL</name>
<evidence type="ECO:0000313" key="2">
    <source>
        <dbReference type="EMBL" id="MFC4713549.1"/>
    </source>
</evidence>
<accession>A0ABV9MDN4</accession>
<feature type="transmembrane region" description="Helical" evidence="1">
    <location>
        <begin position="104"/>
        <end position="123"/>
    </location>
</feature>
<dbReference type="InterPro" id="IPR011737">
    <property type="entry name" value="CHP02206_TP0381"/>
</dbReference>
<protein>
    <submittedName>
        <fullName evidence="2">TIGR02206 family membrane protein</fullName>
    </submittedName>
</protein>
<proteinExistence type="predicted"/>
<dbReference type="NCBIfam" id="TIGR02206">
    <property type="entry name" value="intg_mem_TP0381"/>
    <property type="match status" value="1"/>
</dbReference>
<keyword evidence="1" id="KW-0812">Transmembrane</keyword>
<feature type="transmembrane region" description="Helical" evidence="1">
    <location>
        <begin position="75"/>
        <end position="97"/>
    </location>
</feature>
<gene>
    <name evidence="2" type="ORF">ACFO5U_11775</name>
</gene>
<sequence length="247" mass="28535">METWFAARSDSSFELFSFSHLLVLGIALTGLLCIVLLKGQLAVNAKLFHWLRWPLFAVLLITEISYQYWAVFHGFWSFGLHAPLHLCGVASLTAMLGLLTLRPLWIKISFFIGIFPAFLALVTPEMPYDYQHFRFWVFFVQHTAIIWACLLLGVKFSTVITVRSVFFVYILLLMYAAVIGFFVNPLVDANYLYLAGRPTTASPLDFFGDGVWYYINLCLVALLLFLIQYGMFQLFFKKRREKRTSFN</sequence>
<evidence type="ECO:0000256" key="1">
    <source>
        <dbReference type="SAM" id="Phobius"/>
    </source>
</evidence>
<dbReference type="Proteomes" id="UP001595932">
    <property type="component" value="Unassembled WGS sequence"/>
</dbReference>
<feature type="transmembrane region" description="Helical" evidence="1">
    <location>
        <begin position="49"/>
        <end position="69"/>
    </location>
</feature>
<feature type="transmembrane region" description="Helical" evidence="1">
    <location>
        <begin position="166"/>
        <end position="187"/>
    </location>
</feature>
<feature type="transmembrane region" description="Helical" evidence="1">
    <location>
        <begin position="135"/>
        <end position="154"/>
    </location>
</feature>
<dbReference type="Pfam" id="PF14808">
    <property type="entry name" value="TMEM164"/>
    <property type="match status" value="1"/>
</dbReference>
<dbReference type="EMBL" id="JBHSGL010000005">
    <property type="protein sequence ID" value="MFC4713549.1"/>
    <property type="molecule type" value="Genomic_DNA"/>
</dbReference>